<keyword evidence="1" id="KW-0472">Membrane</keyword>
<evidence type="ECO:0000313" key="3">
    <source>
        <dbReference type="EnsemblPlants" id="KEH32148"/>
    </source>
</evidence>
<evidence type="ECO:0008006" key="5">
    <source>
        <dbReference type="Google" id="ProtNLM"/>
    </source>
</evidence>
<feature type="transmembrane region" description="Helical" evidence="1">
    <location>
        <begin position="36"/>
        <end position="61"/>
    </location>
</feature>
<reference evidence="2 4" key="1">
    <citation type="journal article" date="2011" name="Nature">
        <title>The Medicago genome provides insight into the evolution of rhizobial symbioses.</title>
        <authorList>
            <person name="Young N.D."/>
            <person name="Debelle F."/>
            <person name="Oldroyd G.E."/>
            <person name="Geurts R."/>
            <person name="Cannon S.B."/>
            <person name="Udvardi M.K."/>
            <person name="Benedito V.A."/>
            <person name="Mayer K.F."/>
            <person name="Gouzy J."/>
            <person name="Schoof H."/>
            <person name="Van de Peer Y."/>
            <person name="Proost S."/>
            <person name="Cook D.R."/>
            <person name="Meyers B.C."/>
            <person name="Spannagl M."/>
            <person name="Cheung F."/>
            <person name="De Mita S."/>
            <person name="Krishnakumar V."/>
            <person name="Gundlach H."/>
            <person name="Zhou S."/>
            <person name="Mudge J."/>
            <person name="Bharti A.K."/>
            <person name="Murray J.D."/>
            <person name="Naoumkina M.A."/>
            <person name="Rosen B."/>
            <person name="Silverstein K.A."/>
            <person name="Tang H."/>
            <person name="Rombauts S."/>
            <person name="Zhao P.X."/>
            <person name="Zhou P."/>
            <person name="Barbe V."/>
            <person name="Bardou P."/>
            <person name="Bechner M."/>
            <person name="Bellec A."/>
            <person name="Berger A."/>
            <person name="Berges H."/>
            <person name="Bidwell S."/>
            <person name="Bisseling T."/>
            <person name="Choisne N."/>
            <person name="Couloux A."/>
            <person name="Denny R."/>
            <person name="Deshpande S."/>
            <person name="Dai X."/>
            <person name="Doyle J.J."/>
            <person name="Dudez A.M."/>
            <person name="Farmer A.D."/>
            <person name="Fouteau S."/>
            <person name="Franken C."/>
            <person name="Gibelin C."/>
            <person name="Gish J."/>
            <person name="Goldstein S."/>
            <person name="Gonzalez A.J."/>
            <person name="Green P.J."/>
            <person name="Hallab A."/>
            <person name="Hartog M."/>
            <person name="Hua A."/>
            <person name="Humphray S.J."/>
            <person name="Jeong D.H."/>
            <person name="Jing Y."/>
            <person name="Jocker A."/>
            <person name="Kenton S.M."/>
            <person name="Kim D.J."/>
            <person name="Klee K."/>
            <person name="Lai H."/>
            <person name="Lang C."/>
            <person name="Lin S."/>
            <person name="Macmil S.L."/>
            <person name="Magdelenat G."/>
            <person name="Matthews L."/>
            <person name="McCorrison J."/>
            <person name="Monaghan E.L."/>
            <person name="Mun J.H."/>
            <person name="Najar F.Z."/>
            <person name="Nicholson C."/>
            <person name="Noirot C."/>
            <person name="O'Bleness M."/>
            <person name="Paule C.R."/>
            <person name="Poulain J."/>
            <person name="Prion F."/>
            <person name="Qin B."/>
            <person name="Qu C."/>
            <person name="Retzel E.F."/>
            <person name="Riddle C."/>
            <person name="Sallet E."/>
            <person name="Samain S."/>
            <person name="Samson N."/>
            <person name="Sanders I."/>
            <person name="Saurat O."/>
            <person name="Scarpelli C."/>
            <person name="Schiex T."/>
            <person name="Segurens B."/>
            <person name="Severin A.J."/>
            <person name="Sherrier D.J."/>
            <person name="Shi R."/>
            <person name="Sims S."/>
            <person name="Singer S.R."/>
            <person name="Sinharoy S."/>
            <person name="Sterck L."/>
            <person name="Viollet A."/>
            <person name="Wang B.B."/>
            <person name="Wang K."/>
            <person name="Wang M."/>
            <person name="Wang X."/>
            <person name="Warfsmann J."/>
            <person name="Weissenbach J."/>
            <person name="White D.D."/>
            <person name="White J.D."/>
            <person name="Wiley G.B."/>
            <person name="Wincker P."/>
            <person name="Xing Y."/>
            <person name="Yang L."/>
            <person name="Yao Z."/>
            <person name="Ying F."/>
            <person name="Zhai J."/>
            <person name="Zhou L."/>
            <person name="Zuber A."/>
            <person name="Denarie J."/>
            <person name="Dixon R.A."/>
            <person name="May G.D."/>
            <person name="Schwartz D.C."/>
            <person name="Rogers J."/>
            <person name="Quetier F."/>
            <person name="Town C.D."/>
            <person name="Roe B.A."/>
        </authorList>
    </citation>
    <scope>NUCLEOTIDE SEQUENCE [LARGE SCALE GENOMIC DNA]</scope>
    <source>
        <strain evidence="2">A17</strain>
        <strain evidence="3 4">cv. Jemalong A17</strain>
    </source>
</reference>
<dbReference type="AlphaFoldDB" id="A0A072USR5"/>
<dbReference type="EMBL" id="CM001220">
    <property type="protein sequence ID" value="KEH32148.1"/>
    <property type="molecule type" value="Genomic_DNA"/>
</dbReference>
<name>A0A072USR5_MEDTR</name>
<accession>A0A072USR5</accession>
<keyword evidence="1" id="KW-0812">Transmembrane</keyword>
<keyword evidence="1" id="KW-1133">Transmembrane helix</keyword>
<gene>
    <name evidence="3" type="primary">11443702</name>
    <name evidence="2" type="ordered locus">MTR_4g116020</name>
</gene>
<organism evidence="2 4">
    <name type="scientific">Medicago truncatula</name>
    <name type="common">Barrel medic</name>
    <name type="synonym">Medicago tribuloides</name>
    <dbReference type="NCBI Taxonomy" id="3880"/>
    <lineage>
        <taxon>Eukaryota</taxon>
        <taxon>Viridiplantae</taxon>
        <taxon>Streptophyta</taxon>
        <taxon>Embryophyta</taxon>
        <taxon>Tracheophyta</taxon>
        <taxon>Spermatophyta</taxon>
        <taxon>Magnoliopsida</taxon>
        <taxon>eudicotyledons</taxon>
        <taxon>Gunneridae</taxon>
        <taxon>Pentapetalae</taxon>
        <taxon>rosids</taxon>
        <taxon>fabids</taxon>
        <taxon>Fabales</taxon>
        <taxon>Fabaceae</taxon>
        <taxon>Papilionoideae</taxon>
        <taxon>50 kb inversion clade</taxon>
        <taxon>NPAAA clade</taxon>
        <taxon>Hologalegina</taxon>
        <taxon>IRL clade</taxon>
        <taxon>Trifolieae</taxon>
        <taxon>Medicago</taxon>
    </lineage>
</organism>
<evidence type="ECO:0000313" key="4">
    <source>
        <dbReference type="Proteomes" id="UP000002051"/>
    </source>
</evidence>
<keyword evidence="4" id="KW-1185">Reference proteome</keyword>
<proteinExistence type="predicted"/>
<dbReference type="Proteomes" id="UP000002051">
    <property type="component" value="Chromosome 4"/>
</dbReference>
<dbReference type="EnsemblPlants" id="KEH32148">
    <property type="protein sequence ID" value="KEH32148"/>
    <property type="gene ID" value="MTR_4g116020"/>
</dbReference>
<reference evidence="3" key="3">
    <citation type="submission" date="2015-04" db="UniProtKB">
        <authorList>
            <consortium name="EnsemblPlants"/>
        </authorList>
    </citation>
    <scope>IDENTIFICATION</scope>
    <source>
        <strain evidence="3">cv. Jemalong A17</strain>
    </source>
</reference>
<evidence type="ECO:0000313" key="2">
    <source>
        <dbReference type="EMBL" id="KEH32148.1"/>
    </source>
</evidence>
<reference evidence="2 4" key="2">
    <citation type="journal article" date="2014" name="BMC Genomics">
        <title>An improved genome release (version Mt4.0) for the model legume Medicago truncatula.</title>
        <authorList>
            <person name="Tang H."/>
            <person name="Krishnakumar V."/>
            <person name="Bidwell S."/>
            <person name="Rosen B."/>
            <person name="Chan A."/>
            <person name="Zhou S."/>
            <person name="Gentzbittel L."/>
            <person name="Childs K.L."/>
            <person name="Yandell M."/>
            <person name="Gundlach H."/>
            <person name="Mayer K.F."/>
            <person name="Schwartz D.C."/>
            <person name="Town C.D."/>
        </authorList>
    </citation>
    <scope>GENOME REANNOTATION</scope>
    <source>
        <strain evidence="2">A17</strain>
        <strain evidence="3 4">cv. Jemalong A17</strain>
    </source>
</reference>
<dbReference type="OrthoDB" id="72851at2759"/>
<protein>
    <recommendedName>
        <fullName evidence="5">Transmembrane protein</fullName>
    </recommendedName>
</protein>
<evidence type="ECO:0000256" key="1">
    <source>
        <dbReference type="SAM" id="Phobius"/>
    </source>
</evidence>
<sequence>MDANTDEFYRWHWFRKFSLEGEVCFMLTTLLHPFRLFQNGLCCLDFVLFCFLSNLWTACFFDWGVKFKKVKPRINMDPFKVDDVEGSVCIYPMVLVQIPMCNEKEFGFIRCMHRQFMQSVKLIIHVIFY</sequence>
<dbReference type="STRING" id="3880.A0A072USR5"/>
<dbReference type="HOGENOM" id="CLU_1951997_0_0_1"/>